<comment type="caution">
    <text evidence="1">The sequence shown here is derived from an EMBL/GenBank/DDBJ whole genome shotgun (WGS) entry which is preliminary data.</text>
</comment>
<name>A0AAN4YKC7_ASPOZ</name>
<sequence>MSVVASKQTDAHVEILDLHATQAQNTSQSSLCLRVHLQVPHQGDGQQTQDKVADRGEDAVNVGDINKVVHIHTSSRSPRPHPLPEILHRLALQCQHEPKHKAHDSRDANNDPEEYRMEFSDREAKKCQCDRNLSNHTCEDITCLAEPPPLYRERKSKNAQDFNLGSLRVHAQTTRLQYVEAQGLSTFDLYHKPPLLYRIMRTIYSMPAIES</sequence>
<accession>A0AAN4YKC7</accession>
<dbReference type="Proteomes" id="UP001165205">
    <property type="component" value="Unassembled WGS sequence"/>
</dbReference>
<evidence type="ECO:0000313" key="2">
    <source>
        <dbReference type="Proteomes" id="UP001165205"/>
    </source>
</evidence>
<organism evidence="1 2">
    <name type="scientific">Aspergillus oryzae</name>
    <name type="common">Yellow koji mold</name>
    <dbReference type="NCBI Taxonomy" id="5062"/>
    <lineage>
        <taxon>Eukaryota</taxon>
        <taxon>Fungi</taxon>
        <taxon>Dikarya</taxon>
        <taxon>Ascomycota</taxon>
        <taxon>Pezizomycotina</taxon>
        <taxon>Eurotiomycetes</taxon>
        <taxon>Eurotiomycetidae</taxon>
        <taxon>Eurotiales</taxon>
        <taxon>Aspergillaceae</taxon>
        <taxon>Aspergillus</taxon>
        <taxon>Aspergillus subgen. Circumdati</taxon>
    </lineage>
</organism>
<proteinExistence type="predicted"/>
<evidence type="ECO:0000313" key="1">
    <source>
        <dbReference type="EMBL" id="GMG28651.1"/>
    </source>
</evidence>
<dbReference type="EMBL" id="BSYA01000047">
    <property type="protein sequence ID" value="GMG28651.1"/>
    <property type="molecule type" value="Genomic_DNA"/>
</dbReference>
<reference evidence="1" key="1">
    <citation type="submission" date="2023-04" db="EMBL/GenBank/DDBJ databases">
        <title>Aspergillus oryzae NBRC 4228.</title>
        <authorList>
            <person name="Ichikawa N."/>
            <person name="Sato H."/>
            <person name="Tonouchi N."/>
        </authorList>
    </citation>
    <scope>NUCLEOTIDE SEQUENCE</scope>
    <source>
        <strain evidence="1">NBRC 4228</strain>
    </source>
</reference>
<gene>
    <name evidence="1" type="ORF">Aory04_000504300</name>
</gene>
<dbReference type="AlphaFoldDB" id="A0AAN4YKC7"/>
<protein>
    <submittedName>
        <fullName evidence="1">Unnamed protein product</fullName>
    </submittedName>
</protein>